<dbReference type="GO" id="GO:0046872">
    <property type="term" value="F:metal ion binding"/>
    <property type="evidence" value="ECO:0007669"/>
    <property type="project" value="UniProtKB-KW"/>
</dbReference>
<feature type="domain" description="HpcH/HpaI aldolase/citrate lyase" evidence="2">
    <location>
        <begin position="98"/>
        <end position="276"/>
    </location>
</feature>
<keyword evidence="1" id="KW-0479">Metal-binding</keyword>
<dbReference type="InterPro" id="IPR005000">
    <property type="entry name" value="Aldolase/citrate-lyase_domain"/>
</dbReference>
<gene>
    <name evidence="3" type="ORF">METZ01_LOCUS28367</name>
</gene>
<dbReference type="SUPFAM" id="SSF51621">
    <property type="entry name" value="Phosphoenolpyruvate/pyruvate domain"/>
    <property type="match status" value="1"/>
</dbReference>
<dbReference type="InterPro" id="IPR015813">
    <property type="entry name" value="Pyrv/PenolPyrv_kinase-like_dom"/>
</dbReference>
<evidence type="ECO:0000259" key="2">
    <source>
        <dbReference type="Pfam" id="PF03328"/>
    </source>
</evidence>
<dbReference type="EMBL" id="UINC01001248">
    <property type="protein sequence ID" value="SUZ75513.1"/>
    <property type="molecule type" value="Genomic_DNA"/>
</dbReference>
<evidence type="ECO:0000256" key="1">
    <source>
        <dbReference type="ARBA" id="ARBA00022723"/>
    </source>
</evidence>
<dbReference type="InterPro" id="IPR040442">
    <property type="entry name" value="Pyrv_kinase-like_dom_sf"/>
</dbReference>
<organism evidence="3">
    <name type="scientific">marine metagenome</name>
    <dbReference type="NCBI Taxonomy" id="408172"/>
    <lineage>
        <taxon>unclassified sequences</taxon>
        <taxon>metagenomes</taxon>
        <taxon>ecological metagenomes</taxon>
    </lineage>
</organism>
<name>A0A381QCX5_9ZZZZ</name>
<accession>A0A381QCX5</accession>
<dbReference type="PROSITE" id="PS51257">
    <property type="entry name" value="PROKAR_LIPOPROTEIN"/>
    <property type="match status" value="1"/>
</dbReference>
<dbReference type="Pfam" id="PF03328">
    <property type="entry name" value="HpcH_HpaI"/>
    <property type="match status" value="1"/>
</dbReference>
<evidence type="ECO:0000313" key="3">
    <source>
        <dbReference type="EMBL" id="SUZ75513.1"/>
    </source>
</evidence>
<protein>
    <recommendedName>
        <fullName evidence="2">HpcH/HpaI aldolase/citrate lyase domain-containing protein</fullName>
    </recommendedName>
</protein>
<dbReference type="AlphaFoldDB" id="A0A381QCX5"/>
<dbReference type="Gene3D" id="3.20.20.60">
    <property type="entry name" value="Phosphoenolpyruvate-binding domains"/>
    <property type="match status" value="1"/>
</dbReference>
<reference evidence="3" key="1">
    <citation type="submission" date="2018-05" db="EMBL/GenBank/DDBJ databases">
        <authorList>
            <person name="Lanie J.A."/>
            <person name="Ng W.-L."/>
            <person name="Kazmierczak K.M."/>
            <person name="Andrzejewski T.M."/>
            <person name="Davidsen T.M."/>
            <person name="Wayne K.J."/>
            <person name="Tettelin H."/>
            <person name="Glass J.I."/>
            <person name="Rusch D."/>
            <person name="Podicherti R."/>
            <person name="Tsui H.-C.T."/>
            <person name="Winkler M.E."/>
        </authorList>
    </citation>
    <scope>NUCLEOTIDE SEQUENCE</scope>
</reference>
<proteinExistence type="predicted"/>
<dbReference type="GO" id="GO:0003824">
    <property type="term" value="F:catalytic activity"/>
    <property type="evidence" value="ECO:0007669"/>
    <property type="project" value="InterPro"/>
</dbReference>
<sequence length="299" mass="31183">MMKGRVLCVGAAAVVIVGLTACRAADSSDASGGDPSNDSGALKHENVLIDLWAAGTPAFGIFVPNERPLTAEQRRSGERRAPVYTREGGERLARNPLYDFLFLNLEGGYDAGAVAAIAEGLRSPDAVSRKTLLVRIPPIERDGEEVTRARVREILAAGADGVVLPHIRSPAEARTAVSFFAEAGADVWSPSNPAGEILAMIMVEDAGALAAVTEIANTPGYSILACGIGSLTSALGDREAAEAGNQEVLAHAKRVGLADMITANSRDIEERVQQGFLALLMQGADADETILIGRAAAGR</sequence>